<dbReference type="Proteomes" id="UP000028826">
    <property type="component" value="Unassembled WGS sequence"/>
</dbReference>
<protein>
    <submittedName>
        <fullName evidence="1">Gene transfer agent protein</fullName>
    </submittedName>
</protein>
<comment type="caution">
    <text evidence="1">The sequence shown here is derived from an EMBL/GenBank/DDBJ whole genome shotgun (WGS) entry which is preliminary data.</text>
</comment>
<proteinExistence type="predicted"/>
<dbReference type="RefSeq" id="WP_035705427.1">
    <property type="nucleotide sequence ID" value="NZ_CAMIFG010000103.1"/>
</dbReference>
<evidence type="ECO:0000313" key="1">
    <source>
        <dbReference type="EMBL" id="KFI31667.1"/>
    </source>
</evidence>
<sequence>MMLTERAAVPASALPVGALIDHLRLGTGFEGEAQSDALAEGYLRRAIAAVERRTGKALLTREFTLTLSRWRDAAAEPLPLAPVGRVVSVTMTDRAGRESVVAESRWRLIRDLQRPRLAATGAALPAVPPGGGVEVLFEAGFGGWEQVPGDLAQAVLLLAAQYHELREERETGRPMPFGVEALLQPWRTVRLLGGAR</sequence>
<accession>A0A086YBL7</accession>
<gene>
    <name evidence="1" type="ORF">CN97_04325</name>
</gene>
<dbReference type="InterPro" id="IPR011738">
    <property type="entry name" value="Phage_CHP"/>
</dbReference>
<name>A0A086YBL7_9RHOB</name>
<dbReference type="AlphaFoldDB" id="A0A086YBL7"/>
<organism evidence="1 2">
    <name type="scientific">Haematobacter massiliensis</name>
    <dbReference type="NCBI Taxonomy" id="195105"/>
    <lineage>
        <taxon>Bacteria</taxon>
        <taxon>Pseudomonadati</taxon>
        <taxon>Pseudomonadota</taxon>
        <taxon>Alphaproteobacteria</taxon>
        <taxon>Rhodobacterales</taxon>
        <taxon>Paracoccaceae</taxon>
        <taxon>Haematobacter</taxon>
    </lineage>
</organism>
<dbReference type="Gene3D" id="1.10.3230.30">
    <property type="entry name" value="Phage gp6-like head-tail connector protein"/>
    <property type="match status" value="1"/>
</dbReference>
<dbReference type="eggNOG" id="ENOG5032SBG">
    <property type="taxonomic scope" value="Bacteria"/>
</dbReference>
<dbReference type="EMBL" id="JGYG01000001">
    <property type="protein sequence ID" value="KFI31667.1"/>
    <property type="molecule type" value="Genomic_DNA"/>
</dbReference>
<evidence type="ECO:0000313" key="2">
    <source>
        <dbReference type="Proteomes" id="UP000028826"/>
    </source>
</evidence>
<dbReference type="NCBIfam" id="TIGR02215">
    <property type="entry name" value="phage_chp_gp8"/>
    <property type="match status" value="1"/>
</dbReference>
<reference evidence="1 2" key="1">
    <citation type="submission" date="2014-03" db="EMBL/GenBank/DDBJ databases">
        <title>Genome of Haematobacter massiliensis CCUG 47968.</title>
        <authorList>
            <person name="Wang D."/>
            <person name="Wang G."/>
        </authorList>
    </citation>
    <scope>NUCLEOTIDE SEQUENCE [LARGE SCALE GENOMIC DNA]</scope>
    <source>
        <strain evidence="1 2">CCUG 47968</strain>
    </source>
</reference>
<keyword evidence="2" id="KW-1185">Reference proteome</keyword>
<dbReference type="OrthoDB" id="8478788at2"/>
<dbReference type="STRING" id="195105.CN97_04325"/>